<feature type="compositionally biased region" description="Basic and acidic residues" evidence="3">
    <location>
        <begin position="107"/>
        <end position="132"/>
    </location>
</feature>
<protein>
    <submittedName>
        <fullName evidence="6">Calcium-binding protein</fullName>
    </submittedName>
</protein>
<dbReference type="InterPro" id="IPR018247">
    <property type="entry name" value="EF_Hand_1_Ca_BS"/>
</dbReference>
<keyword evidence="1" id="KW-0479">Metal-binding</keyword>
<dbReference type="Pfam" id="PF13202">
    <property type="entry name" value="EF-hand_5"/>
    <property type="match status" value="4"/>
</dbReference>
<dbReference type="PROSITE" id="PS00018">
    <property type="entry name" value="EF_HAND_1"/>
    <property type="match status" value="2"/>
</dbReference>
<organism evidence="6 7">
    <name type="scientific">Sphingomonas cavernae</name>
    <dbReference type="NCBI Taxonomy" id="2320861"/>
    <lineage>
        <taxon>Bacteria</taxon>
        <taxon>Pseudomonadati</taxon>
        <taxon>Pseudomonadota</taxon>
        <taxon>Alphaproteobacteria</taxon>
        <taxon>Sphingomonadales</taxon>
        <taxon>Sphingomonadaceae</taxon>
        <taxon>Sphingomonas</taxon>
    </lineage>
</organism>
<gene>
    <name evidence="6" type="ORF">D3876_17530</name>
</gene>
<dbReference type="OrthoDB" id="113323at2"/>
<name>A0A418W854_9SPHN</name>
<feature type="domain" description="EF-hand" evidence="5">
    <location>
        <begin position="82"/>
        <end position="117"/>
    </location>
</feature>
<keyword evidence="4" id="KW-0732">Signal</keyword>
<dbReference type="PANTHER" id="PTHR10827">
    <property type="entry name" value="RETICULOCALBIN"/>
    <property type="match status" value="1"/>
</dbReference>
<dbReference type="PANTHER" id="PTHR10827:SF98">
    <property type="entry name" value="45 KDA CALCIUM-BINDING PROTEIN"/>
    <property type="match status" value="1"/>
</dbReference>
<dbReference type="Gene3D" id="1.10.238.10">
    <property type="entry name" value="EF-hand"/>
    <property type="match status" value="2"/>
</dbReference>
<evidence type="ECO:0000259" key="5">
    <source>
        <dbReference type="PROSITE" id="PS50222"/>
    </source>
</evidence>
<keyword evidence="7" id="KW-1185">Reference proteome</keyword>
<evidence type="ECO:0000256" key="2">
    <source>
        <dbReference type="ARBA" id="ARBA00022737"/>
    </source>
</evidence>
<feature type="chain" id="PRO_5019425333" evidence="4">
    <location>
        <begin position="23"/>
        <end position="197"/>
    </location>
</feature>
<proteinExistence type="predicted"/>
<feature type="region of interest" description="Disordered" evidence="3">
    <location>
        <begin position="169"/>
        <end position="197"/>
    </location>
</feature>
<sequence length="197" mass="21060">MKKMILATGLGAMLLAGGIAIAQTGGDAGHPGMHRGGGMHGADTNNDGTVTRAELTASLDQRFARLDTNGDGQITQAERDAQHKARADARFKALDADGNGQVSRAEYDAAHEKRQAQRAERGEKTGERGEGRRWHRGGRGTGGMMDANKDGTVTKAEFQSRALAMFDRADANKDSQVTQQERDAARAAFKAKRGEPK</sequence>
<dbReference type="GO" id="GO:0005509">
    <property type="term" value="F:calcium ion binding"/>
    <property type="evidence" value="ECO:0007669"/>
    <property type="project" value="InterPro"/>
</dbReference>
<keyword evidence="2" id="KW-0677">Repeat</keyword>
<dbReference type="RefSeq" id="WP_119765643.1">
    <property type="nucleotide sequence ID" value="NZ_QYUM01000004.1"/>
</dbReference>
<feature type="region of interest" description="Disordered" evidence="3">
    <location>
        <begin position="107"/>
        <end position="151"/>
    </location>
</feature>
<evidence type="ECO:0000313" key="6">
    <source>
        <dbReference type="EMBL" id="RJF86176.1"/>
    </source>
</evidence>
<dbReference type="InterPro" id="IPR011992">
    <property type="entry name" value="EF-hand-dom_pair"/>
</dbReference>
<dbReference type="Proteomes" id="UP000286100">
    <property type="component" value="Unassembled WGS sequence"/>
</dbReference>
<dbReference type="EMBL" id="QYUM01000004">
    <property type="protein sequence ID" value="RJF86176.1"/>
    <property type="molecule type" value="Genomic_DNA"/>
</dbReference>
<feature type="signal peptide" evidence="4">
    <location>
        <begin position="1"/>
        <end position="22"/>
    </location>
</feature>
<evidence type="ECO:0000256" key="1">
    <source>
        <dbReference type="ARBA" id="ARBA00022723"/>
    </source>
</evidence>
<dbReference type="AlphaFoldDB" id="A0A418W854"/>
<evidence type="ECO:0000313" key="7">
    <source>
        <dbReference type="Proteomes" id="UP000286100"/>
    </source>
</evidence>
<dbReference type="PROSITE" id="PS50222">
    <property type="entry name" value="EF_HAND_2"/>
    <property type="match status" value="1"/>
</dbReference>
<evidence type="ECO:0000256" key="3">
    <source>
        <dbReference type="SAM" id="MobiDB-lite"/>
    </source>
</evidence>
<reference evidence="6 7" key="1">
    <citation type="submission" date="2018-09" db="EMBL/GenBank/DDBJ databases">
        <authorList>
            <person name="Zhu H."/>
        </authorList>
    </citation>
    <scope>NUCLEOTIDE SEQUENCE [LARGE SCALE GENOMIC DNA]</scope>
    <source>
        <strain evidence="6 7">K2R01-6</strain>
    </source>
</reference>
<dbReference type="InterPro" id="IPR002048">
    <property type="entry name" value="EF_hand_dom"/>
</dbReference>
<comment type="caution">
    <text evidence="6">The sequence shown here is derived from an EMBL/GenBank/DDBJ whole genome shotgun (WGS) entry which is preliminary data.</text>
</comment>
<evidence type="ECO:0000256" key="4">
    <source>
        <dbReference type="SAM" id="SignalP"/>
    </source>
</evidence>
<accession>A0A418W854</accession>
<dbReference type="SUPFAM" id="SSF47473">
    <property type="entry name" value="EF-hand"/>
    <property type="match status" value="1"/>
</dbReference>